<feature type="transmembrane region" description="Helical" evidence="6">
    <location>
        <begin position="165"/>
        <end position="188"/>
    </location>
</feature>
<dbReference type="EMBL" id="CP053452">
    <property type="protein sequence ID" value="QJW97775.1"/>
    <property type="molecule type" value="Genomic_DNA"/>
</dbReference>
<feature type="region of interest" description="Disordered" evidence="5">
    <location>
        <begin position="1"/>
        <end position="24"/>
    </location>
</feature>
<keyword evidence="2 6" id="KW-0812">Transmembrane</keyword>
<dbReference type="Gene3D" id="1.20.1250.20">
    <property type="entry name" value="MFS general substrate transporter like domains"/>
    <property type="match status" value="2"/>
</dbReference>
<evidence type="ECO:0000256" key="3">
    <source>
        <dbReference type="ARBA" id="ARBA00022989"/>
    </source>
</evidence>
<dbReference type="InterPro" id="IPR036259">
    <property type="entry name" value="MFS_trans_sf"/>
</dbReference>
<evidence type="ECO:0000256" key="6">
    <source>
        <dbReference type="SAM" id="Phobius"/>
    </source>
</evidence>
<dbReference type="InterPro" id="IPR011701">
    <property type="entry name" value="MFS"/>
</dbReference>
<dbReference type="Pfam" id="PF07690">
    <property type="entry name" value="MFS_1"/>
    <property type="match status" value="1"/>
</dbReference>
<evidence type="ECO:0000256" key="5">
    <source>
        <dbReference type="SAM" id="MobiDB-lite"/>
    </source>
</evidence>
<evidence type="ECO:0000256" key="2">
    <source>
        <dbReference type="ARBA" id="ARBA00022692"/>
    </source>
</evidence>
<evidence type="ECO:0000313" key="9">
    <source>
        <dbReference type="Proteomes" id="UP000503447"/>
    </source>
</evidence>
<feature type="transmembrane region" description="Helical" evidence="6">
    <location>
        <begin position="404"/>
        <end position="425"/>
    </location>
</feature>
<evidence type="ECO:0000313" key="8">
    <source>
        <dbReference type="EMBL" id="QJW97775.1"/>
    </source>
</evidence>
<dbReference type="SUPFAM" id="SSF103473">
    <property type="entry name" value="MFS general substrate transporter"/>
    <property type="match status" value="1"/>
</dbReference>
<keyword evidence="3 6" id="KW-1133">Transmembrane helix</keyword>
<organism evidence="8 9">
    <name type="scientific">Frigoriglobus tundricola</name>
    <dbReference type="NCBI Taxonomy" id="2774151"/>
    <lineage>
        <taxon>Bacteria</taxon>
        <taxon>Pseudomonadati</taxon>
        <taxon>Planctomycetota</taxon>
        <taxon>Planctomycetia</taxon>
        <taxon>Gemmatales</taxon>
        <taxon>Gemmataceae</taxon>
        <taxon>Frigoriglobus</taxon>
    </lineage>
</organism>
<feature type="transmembrane region" description="Helical" evidence="6">
    <location>
        <begin position="107"/>
        <end position="126"/>
    </location>
</feature>
<name>A0A6M5YUM2_9BACT</name>
<gene>
    <name evidence="8" type="ORF">FTUN_5355</name>
</gene>
<dbReference type="InterPro" id="IPR020846">
    <property type="entry name" value="MFS_dom"/>
</dbReference>
<feature type="transmembrane region" description="Helical" evidence="6">
    <location>
        <begin position="73"/>
        <end position="95"/>
    </location>
</feature>
<feature type="compositionally biased region" description="Low complexity" evidence="5">
    <location>
        <begin position="1"/>
        <end position="20"/>
    </location>
</feature>
<sequence length="437" mass="47805">MGTPEPASAAPAPATAPKEAASLRDISPQQWKSGAAAWLGWMFDGLDMHLYVLVATPFVAELLMQPDTKHPDVGFYASWIQAAFMFGWAVGGGFFGRVADRVGRSRALMLTILMYATFTGLSFFAQTWWQLMIFRFLAALGIGGEWAIGASLLSETWPKKWRPWIAAVLQSAVNIGVIFAALALILMADLPHRYVFLVGVIPAFIVLWIRKAVPEPEEWAGARDAAGANLPRFSDLFRPPVRRITVLTLIVCSCALTAHWAFLFWFGQHLRNMPELDGWTPEQKNEMAATAMWVVIGASIGGNFMAAALANWLRYRRTIVILCLAYFAAMTVTYGVPRDRNALWLGLVAIGLCQGLFGLFTMYMPPLFPTLLRTTGAGFCYNFGRIAAGIGIVLFGQFAPVGDYRLALLAAGFLFIPAAAVALLLPEPPDEVPAGVH</sequence>
<feature type="transmembrane region" description="Helical" evidence="6">
    <location>
        <begin position="342"/>
        <end position="364"/>
    </location>
</feature>
<evidence type="ECO:0000259" key="7">
    <source>
        <dbReference type="PROSITE" id="PS50850"/>
    </source>
</evidence>
<keyword evidence="9" id="KW-1185">Reference proteome</keyword>
<protein>
    <recommendedName>
        <fullName evidence="7">Major facilitator superfamily (MFS) profile domain-containing protein</fullName>
    </recommendedName>
</protein>
<evidence type="ECO:0000256" key="1">
    <source>
        <dbReference type="ARBA" id="ARBA00004141"/>
    </source>
</evidence>
<feature type="transmembrane region" description="Helical" evidence="6">
    <location>
        <begin position="287"/>
        <end position="312"/>
    </location>
</feature>
<dbReference type="GO" id="GO:0046943">
    <property type="term" value="F:carboxylic acid transmembrane transporter activity"/>
    <property type="evidence" value="ECO:0007669"/>
    <property type="project" value="TreeGrafter"/>
</dbReference>
<dbReference type="KEGG" id="ftj:FTUN_5355"/>
<comment type="subcellular location">
    <subcellularLocation>
        <location evidence="1">Membrane</location>
        <topology evidence="1">Multi-pass membrane protein</topology>
    </subcellularLocation>
</comment>
<dbReference type="PROSITE" id="PS50850">
    <property type="entry name" value="MFS"/>
    <property type="match status" value="1"/>
</dbReference>
<dbReference type="Proteomes" id="UP000503447">
    <property type="component" value="Chromosome"/>
</dbReference>
<feature type="transmembrane region" description="Helical" evidence="6">
    <location>
        <begin position="319"/>
        <end position="336"/>
    </location>
</feature>
<feature type="domain" description="Major facilitator superfamily (MFS) profile" evidence="7">
    <location>
        <begin position="33"/>
        <end position="429"/>
    </location>
</feature>
<dbReference type="PANTHER" id="PTHR23508:SF10">
    <property type="entry name" value="CARBOXYLIC ACID TRANSPORTER PROTEIN HOMOLOG"/>
    <property type="match status" value="1"/>
</dbReference>
<dbReference type="RefSeq" id="WP_171473089.1">
    <property type="nucleotide sequence ID" value="NZ_CP053452.2"/>
</dbReference>
<proteinExistence type="predicted"/>
<feature type="transmembrane region" description="Helical" evidence="6">
    <location>
        <begin position="376"/>
        <end position="398"/>
    </location>
</feature>
<feature type="transmembrane region" description="Helical" evidence="6">
    <location>
        <begin position="244"/>
        <end position="267"/>
    </location>
</feature>
<dbReference type="PANTHER" id="PTHR23508">
    <property type="entry name" value="CARBOXYLIC ACID TRANSPORTER PROTEIN HOMOLOG"/>
    <property type="match status" value="1"/>
</dbReference>
<reference evidence="9" key="1">
    <citation type="submission" date="2020-05" db="EMBL/GenBank/DDBJ databases">
        <title>Frigoriglobus tundricola gen. nov., sp. nov., a psychrotolerant cellulolytic planctomycete of the family Gemmataceae with two divergent copies of 16S rRNA gene.</title>
        <authorList>
            <person name="Kulichevskaya I.S."/>
            <person name="Ivanova A.A."/>
            <person name="Naumoff D.G."/>
            <person name="Beletsky A.V."/>
            <person name="Rijpstra W.I.C."/>
            <person name="Sinninghe Damste J.S."/>
            <person name="Mardanov A.V."/>
            <person name="Ravin N.V."/>
            <person name="Dedysh S.N."/>
        </authorList>
    </citation>
    <scope>NUCLEOTIDE SEQUENCE [LARGE SCALE GENOMIC DNA]</scope>
    <source>
        <strain evidence="9">PL17</strain>
    </source>
</reference>
<accession>A0A6M5YUM2</accession>
<evidence type="ECO:0000256" key="4">
    <source>
        <dbReference type="ARBA" id="ARBA00023136"/>
    </source>
</evidence>
<dbReference type="GO" id="GO:0005886">
    <property type="term" value="C:plasma membrane"/>
    <property type="evidence" value="ECO:0007669"/>
    <property type="project" value="TreeGrafter"/>
</dbReference>
<feature type="transmembrane region" description="Helical" evidence="6">
    <location>
        <begin position="194"/>
        <end position="213"/>
    </location>
</feature>
<dbReference type="AlphaFoldDB" id="A0A6M5YUM2"/>
<keyword evidence="4 6" id="KW-0472">Membrane</keyword>